<sequence length="132" mass="14560">MAASTDCRKGKVVDSLDEYIAVNCRAHNASITEFGAVGDDKTSKTKAFKDAVDHLAQFSLDGGSQLYVPAGKWLTDSFSLVSHFTLFLHQDAVLLASQVGLSLGRFRFNRKPNCRLSVKPRHRPELPPTDRP</sequence>
<dbReference type="PANTHER" id="PTHR31339:SF50">
    <property type="entry name" value="PECTIN LYASE-LIKE SUPERFAMILY PROTEIN"/>
    <property type="match status" value="1"/>
</dbReference>
<dbReference type="Pfam" id="PF12708">
    <property type="entry name" value="Pect-lyase_RHGA_epim"/>
    <property type="match status" value="1"/>
</dbReference>
<reference evidence="4" key="1">
    <citation type="submission" date="2022-08" db="EMBL/GenBank/DDBJ databases">
        <authorList>
            <person name="Gutierrez-Valencia J."/>
        </authorList>
    </citation>
    <scope>NUCLEOTIDE SEQUENCE</scope>
</reference>
<evidence type="ECO:0000259" key="3">
    <source>
        <dbReference type="Pfam" id="PF12708"/>
    </source>
</evidence>
<dbReference type="PANTHER" id="PTHR31339">
    <property type="entry name" value="PECTIN LYASE-RELATED"/>
    <property type="match status" value="1"/>
</dbReference>
<keyword evidence="5" id="KW-1185">Reference proteome</keyword>
<dbReference type="AlphaFoldDB" id="A0AAV0H955"/>
<proteinExistence type="predicted"/>
<dbReference type="InterPro" id="IPR012334">
    <property type="entry name" value="Pectin_lyas_fold"/>
</dbReference>
<gene>
    <name evidence="4" type="ORF">LITE_LOCUS3136</name>
</gene>
<accession>A0AAV0H955</accession>
<name>A0AAV0H955_9ROSI</name>
<evidence type="ECO:0000256" key="2">
    <source>
        <dbReference type="ARBA" id="ARBA00022512"/>
    </source>
</evidence>
<dbReference type="Proteomes" id="UP001154282">
    <property type="component" value="Unassembled WGS sequence"/>
</dbReference>
<dbReference type="Gene3D" id="2.160.20.10">
    <property type="entry name" value="Single-stranded right-handed beta-helix, Pectin lyase-like"/>
    <property type="match status" value="1"/>
</dbReference>
<dbReference type="SUPFAM" id="SSF51126">
    <property type="entry name" value="Pectin lyase-like"/>
    <property type="match status" value="1"/>
</dbReference>
<keyword evidence="2" id="KW-0134">Cell wall</keyword>
<dbReference type="InterPro" id="IPR024535">
    <property type="entry name" value="RHGA/B-epi-like_pectate_lyase"/>
</dbReference>
<keyword evidence="2" id="KW-0964">Secreted</keyword>
<feature type="domain" description="Rhamnogalacturonase A/B/Epimerase-like pectate lyase" evidence="3">
    <location>
        <begin position="30"/>
        <end position="77"/>
    </location>
</feature>
<evidence type="ECO:0000313" key="4">
    <source>
        <dbReference type="EMBL" id="CAI0381397.1"/>
    </source>
</evidence>
<protein>
    <recommendedName>
        <fullName evidence="3">Rhamnogalacturonase A/B/Epimerase-like pectate lyase domain-containing protein</fullName>
    </recommendedName>
</protein>
<organism evidence="4 5">
    <name type="scientific">Linum tenue</name>
    <dbReference type="NCBI Taxonomy" id="586396"/>
    <lineage>
        <taxon>Eukaryota</taxon>
        <taxon>Viridiplantae</taxon>
        <taxon>Streptophyta</taxon>
        <taxon>Embryophyta</taxon>
        <taxon>Tracheophyta</taxon>
        <taxon>Spermatophyta</taxon>
        <taxon>Magnoliopsida</taxon>
        <taxon>eudicotyledons</taxon>
        <taxon>Gunneridae</taxon>
        <taxon>Pentapetalae</taxon>
        <taxon>rosids</taxon>
        <taxon>fabids</taxon>
        <taxon>Malpighiales</taxon>
        <taxon>Linaceae</taxon>
        <taxon>Linum</taxon>
    </lineage>
</organism>
<dbReference type="InterPro" id="IPR011050">
    <property type="entry name" value="Pectin_lyase_fold/virulence"/>
</dbReference>
<dbReference type="EMBL" id="CAMGYJ010000002">
    <property type="protein sequence ID" value="CAI0381397.1"/>
    <property type="molecule type" value="Genomic_DNA"/>
</dbReference>
<dbReference type="InterPro" id="IPR051801">
    <property type="entry name" value="GH28_Enzymes"/>
</dbReference>
<comment type="caution">
    <text evidence="4">The sequence shown here is derived from an EMBL/GenBank/DDBJ whole genome shotgun (WGS) entry which is preliminary data.</text>
</comment>
<evidence type="ECO:0000256" key="1">
    <source>
        <dbReference type="ARBA" id="ARBA00004191"/>
    </source>
</evidence>
<evidence type="ECO:0000313" key="5">
    <source>
        <dbReference type="Proteomes" id="UP001154282"/>
    </source>
</evidence>
<comment type="subcellular location">
    <subcellularLocation>
        <location evidence="1">Secreted</location>
        <location evidence="1">Cell wall</location>
    </subcellularLocation>
</comment>